<keyword evidence="9" id="KW-0997">Cell inner membrane</keyword>
<dbReference type="GO" id="GO:0005886">
    <property type="term" value="C:plasma membrane"/>
    <property type="evidence" value="ECO:0007669"/>
    <property type="project" value="UniProtKB-SubCell"/>
</dbReference>
<evidence type="ECO:0000313" key="11">
    <source>
        <dbReference type="EMBL" id="TDQ51184.1"/>
    </source>
</evidence>
<feature type="transmembrane region" description="Helical" evidence="9">
    <location>
        <begin position="65"/>
        <end position="86"/>
    </location>
</feature>
<keyword evidence="6 9" id="KW-0201">Cytochrome c-type biogenesis</keyword>
<sequence length="245" mass="28229">MATWTWFHRWSSPKWFYEKSGRWLPWLFTIAGVLLAYGLVHGLYFSPPDYQQGHSVRIMYLHVPSAFLSMSIYVIMAVCAAVGYIWRIKLAHAAAAAAAPIGAAFTFLALFTGSVWGKPTWNTYWVWDARITTELILFFLYVGFIALRHAFDDQQTGDRAAGILAMVGVINVPIIHFSVYWWHTLHQGATISRFGKPKMDPNMLEALLVMIAAYYVLFIAIFFLRLRNELLWRERQASWVRELAK</sequence>
<comment type="caution">
    <text evidence="11">The sequence shown here is derived from an EMBL/GenBank/DDBJ whole genome shotgun (WGS) entry which is preliminary data.</text>
</comment>
<protein>
    <recommendedName>
        <fullName evidence="4 9">Heme exporter protein C</fullName>
    </recommendedName>
    <alternativeName>
        <fullName evidence="9">Cytochrome c-type biogenesis protein</fullName>
    </alternativeName>
</protein>
<dbReference type="AlphaFoldDB" id="A0A4R6V4U3"/>
<feature type="transmembrane region" description="Helical" evidence="9">
    <location>
        <begin position="23"/>
        <end position="45"/>
    </location>
</feature>
<feature type="transmembrane region" description="Helical" evidence="9">
    <location>
        <begin position="131"/>
        <end position="151"/>
    </location>
</feature>
<dbReference type="PANTHER" id="PTHR30071">
    <property type="entry name" value="HEME EXPORTER PROTEIN C"/>
    <property type="match status" value="1"/>
</dbReference>
<reference evidence="11 12" key="1">
    <citation type="submission" date="2019-03" db="EMBL/GenBank/DDBJ databases">
        <title>Genomic Encyclopedia of Type Strains, Phase IV (KMG-IV): sequencing the most valuable type-strain genomes for metagenomic binning, comparative biology and taxonomic classification.</title>
        <authorList>
            <person name="Goeker M."/>
        </authorList>
    </citation>
    <scope>NUCLEOTIDE SEQUENCE [LARGE SCALE GENOMIC DNA]</scope>
    <source>
        <strain evidence="11 12">DSM 103792</strain>
    </source>
</reference>
<comment type="subcellular location">
    <subcellularLocation>
        <location evidence="9">Cell inner membrane</location>
    </subcellularLocation>
    <subcellularLocation>
        <location evidence="2">Membrane</location>
        <topology evidence="2">Multi-pass membrane protein</topology>
    </subcellularLocation>
</comment>
<accession>A0A4R6V4U3</accession>
<evidence type="ECO:0000256" key="3">
    <source>
        <dbReference type="ARBA" id="ARBA00005840"/>
    </source>
</evidence>
<evidence type="ECO:0000256" key="4">
    <source>
        <dbReference type="ARBA" id="ARBA00016463"/>
    </source>
</evidence>
<name>A0A4R6V4U3_9GAMM</name>
<dbReference type="NCBIfam" id="TIGR01191">
    <property type="entry name" value="ccmC"/>
    <property type="match status" value="1"/>
</dbReference>
<proteinExistence type="inferred from homology"/>
<evidence type="ECO:0000313" key="12">
    <source>
        <dbReference type="Proteomes" id="UP000295375"/>
    </source>
</evidence>
<keyword evidence="12" id="KW-1185">Reference proteome</keyword>
<dbReference type="PRINTS" id="PR01386">
    <property type="entry name" value="CCMCBIOGNSIS"/>
</dbReference>
<keyword evidence="5 9" id="KW-0812">Transmembrane</keyword>
<evidence type="ECO:0000256" key="6">
    <source>
        <dbReference type="ARBA" id="ARBA00022748"/>
    </source>
</evidence>
<comment type="similarity">
    <text evidence="3 9">Belongs to the CcmC/CycZ/HelC family.</text>
</comment>
<evidence type="ECO:0000256" key="8">
    <source>
        <dbReference type="ARBA" id="ARBA00023136"/>
    </source>
</evidence>
<dbReference type="Proteomes" id="UP000295375">
    <property type="component" value="Unassembled WGS sequence"/>
</dbReference>
<dbReference type="RefSeq" id="WP_133587036.1">
    <property type="nucleotide sequence ID" value="NZ_CP037953.1"/>
</dbReference>
<keyword evidence="9" id="KW-0813">Transport</keyword>
<dbReference type="OrthoDB" id="9778550at2"/>
<dbReference type="GO" id="GO:0020037">
    <property type="term" value="F:heme binding"/>
    <property type="evidence" value="ECO:0007669"/>
    <property type="project" value="InterPro"/>
</dbReference>
<dbReference type="GO" id="GO:0017004">
    <property type="term" value="P:cytochrome complex assembly"/>
    <property type="evidence" value="ECO:0007669"/>
    <property type="project" value="UniProtKB-KW"/>
</dbReference>
<dbReference type="InterPro" id="IPR045062">
    <property type="entry name" value="Cyt_c_biogenesis_CcsA/CcmC"/>
</dbReference>
<dbReference type="InterPro" id="IPR002541">
    <property type="entry name" value="Cyt_c_assembly"/>
</dbReference>
<dbReference type="PANTHER" id="PTHR30071:SF1">
    <property type="entry name" value="CYTOCHROME B_B6 PROTEIN-RELATED"/>
    <property type="match status" value="1"/>
</dbReference>
<keyword evidence="9" id="KW-1003">Cell membrane</keyword>
<dbReference type="Pfam" id="PF01578">
    <property type="entry name" value="Cytochrom_C_asm"/>
    <property type="match status" value="1"/>
</dbReference>
<feature type="domain" description="Cytochrome c assembly protein" evidence="10">
    <location>
        <begin position="7"/>
        <end position="186"/>
    </location>
</feature>
<comment type="function">
    <text evidence="1 9">Required for the export of heme to the periplasm for the biogenesis of c-type cytochromes.</text>
</comment>
<evidence type="ECO:0000256" key="1">
    <source>
        <dbReference type="ARBA" id="ARBA00002442"/>
    </source>
</evidence>
<dbReference type="EMBL" id="SNYM01000001">
    <property type="protein sequence ID" value="TDQ51184.1"/>
    <property type="molecule type" value="Genomic_DNA"/>
</dbReference>
<evidence type="ECO:0000256" key="5">
    <source>
        <dbReference type="ARBA" id="ARBA00022692"/>
    </source>
</evidence>
<evidence type="ECO:0000256" key="2">
    <source>
        <dbReference type="ARBA" id="ARBA00004141"/>
    </source>
</evidence>
<dbReference type="InterPro" id="IPR003557">
    <property type="entry name" value="Cyt_c_biogenesis_CcmC"/>
</dbReference>
<feature type="transmembrane region" description="Helical" evidence="9">
    <location>
        <begin position="203"/>
        <end position="226"/>
    </location>
</feature>
<feature type="transmembrane region" description="Helical" evidence="9">
    <location>
        <begin position="93"/>
        <end position="111"/>
    </location>
</feature>
<keyword evidence="8 9" id="KW-0472">Membrane</keyword>
<feature type="transmembrane region" description="Helical" evidence="9">
    <location>
        <begin position="163"/>
        <end position="183"/>
    </location>
</feature>
<gene>
    <name evidence="9" type="primary">ccmC</name>
    <name evidence="11" type="ORF">EV696_101154</name>
</gene>
<dbReference type="GO" id="GO:0015232">
    <property type="term" value="F:heme transmembrane transporter activity"/>
    <property type="evidence" value="ECO:0007669"/>
    <property type="project" value="InterPro"/>
</dbReference>
<evidence type="ECO:0000259" key="10">
    <source>
        <dbReference type="Pfam" id="PF01578"/>
    </source>
</evidence>
<organism evidence="11 12">
    <name type="scientific">Permianibacter aggregans</name>
    <dbReference type="NCBI Taxonomy" id="1510150"/>
    <lineage>
        <taxon>Bacteria</taxon>
        <taxon>Pseudomonadati</taxon>
        <taxon>Pseudomonadota</taxon>
        <taxon>Gammaproteobacteria</taxon>
        <taxon>Pseudomonadales</taxon>
        <taxon>Pseudomonadaceae</taxon>
        <taxon>Permianibacter</taxon>
    </lineage>
</organism>
<evidence type="ECO:0000256" key="9">
    <source>
        <dbReference type="RuleBase" id="RU364092"/>
    </source>
</evidence>
<evidence type="ECO:0000256" key="7">
    <source>
        <dbReference type="ARBA" id="ARBA00022989"/>
    </source>
</evidence>
<keyword evidence="7 9" id="KW-1133">Transmembrane helix</keyword>